<dbReference type="InterPro" id="IPR036215">
    <property type="entry name" value="TM0957-like_sf"/>
</dbReference>
<sequence length="219" mass="23123">MTRHRRLTPFRIGGAVALAALLVAMTLSTRFVTPDELASIGPEKFDPAQTAEDLFAEANQTIPDAATPLPELLTGLQKDVAKTADDLEASRPNDTTYLFPVRGVATVVAAQQQAIEITVQEVPVTTPLSLAYGPAANGAVLRDALGFTFGDASNQTTYQQVGDELKALVREQIDQGTGGQIAPGAKLDFTGIVSVTDTGMPQPADKPVQIQPLTVEVAR</sequence>
<comment type="caution">
    <text evidence="1">The sequence shown here is derived from an EMBL/GenBank/DDBJ whole genome shotgun (WGS) entry which is preliminary data.</text>
</comment>
<dbReference type="Pfam" id="PF10054">
    <property type="entry name" value="DUF2291"/>
    <property type="match status" value="1"/>
</dbReference>
<keyword evidence="2" id="KW-1185">Reference proteome</keyword>
<evidence type="ECO:0000313" key="1">
    <source>
        <dbReference type="EMBL" id="NGN93935.1"/>
    </source>
</evidence>
<dbReference type="InterPro" id="IPR014582">
    <property type="entry name" value="UCP033535_lipo"/>
</dbReference>
<dbReference type="AlphaFoldDB" id="A0A6M1QVI1"/>
<organism evidence="1 2">
    <name type="scientific">Nocardioides turkmenicus</name>
    <dbReference type="NCBI Taxonomy" id="2711220"/>
    <lineage>
        <taxon>Bacteria</taxon>
        <taxon>Bacillati</taxon>
        <taxon>Actinomycetota</taxon>
        <taxon>Actinomycetes</taxon>
        <taxon>Propionibacteriales</taxon>
        <taxon>Nocardioidaceae</taxon>
        <taxon>Nocardioides</taxon>
    </lineage>
</organism>
<accession>A0A6M1QVI1</accession>
<dbReference type="SUPFAM" id="SSF141318">
    <property type="entry name" value="TM0957-like"/>
    <property type="match status" value="1"/>
</dbReference>
<dbReference type="Proteomes" id="UP000483261">
    <property type="component" value="Unassembled WGS sequence"/>
</dbReference>
<reference evidence="1 2" key="1">
    <citation type="submission" date="2020-02" db="EMBL/GenBank/DDBJ databases">
        <title>Whole-genome analyses of novel actinobacteria.</title>
        <authorList>
            <person name="Sahin N."/>
        </authorList>
    </citation>
    <scope>NUCLEOTIDE SEQUENCE [LARGE SCALE GENOMIC DNA]</scope>
    <source>
        <strain evidence="1 2">KC13</strain>
    </source>
</reference>
<gene>
    <name evidence="1" type="ORF">G5C66_14425</name>
</gene>
<proteinExistence type="predicted"/>
<dbReference type="RefSeq" id="WP_165111660.1">
    <property type="nucleotide sequence ID" value="NZ_JAALAA010000011.1"/>
</dbReference>
<dbReference type="EMBL" id="JAALAA010000011">
    <property type="protein sequence ID" value="NGN93935.1"/>
    <property type="molecule type" value="Genomic_DNA"/>
</dbReference>
<protein>
    <submittedName>
        <fullName evidence="1">DUF2291 domain-containing protein</fullName>
    </submittedName>
</protein>
<evidence type="ECO:0000313" key="2">
    <source>
        <dbReference type="Proteomes" id="UP000483261"/>
    </source>
</evidence>
<name>A0A6M1QVI1_9ACTN</name>